<dbReference type="RefSeq" id="WP_033518456.1">
    <property type="nucleotide sequence ID" value="NZ_JGYV01000017.1"/>
</dbReference>
<gene>
    <name evidence="6" type="ORF">BCUN_0891</name>
</gene>
<reference evidence="6 7" key="1">
    <citation type="submission" date="2014-03" db="EMBL/GenBank/DDBJ databases">
        <title>Genomics of Bifidobacteria.</title>
        <authorList>
            <person name="Ventura M."/>
            <person name="Milani C."/>
            <person name="Lugli G.A."/>
        </authorList>
    </citation>
    <scope>NUCLEOTIDE SEQUENCE [LARGE SCALE GENOMIC DNA]</scope>
    <source>
        <strain evidence="6 7">LMG 10738</strain>
    </source>
</reference>
<feature type="transmembrane region" description="Helical" evidence="5">
    <location>
        <begin position="84"/>
        <end position="104"/>
    </location>
</feature>
<keyword evidence="7" id="KW-1185">Reference proteome</keyword>
<feature type="transmembrane region" description="Helical" evidence="5">
    <location>
        <begin position="140"/>
        <end position="165"/>
    </location>
</feature>
<evidence type="ECO:0000256" key="2">
    <source>
        <dbReference type="ARBA" id="ARBA00022692"/>
    </source>
</evidence>
<accession>A0A087AQ65</accession>
<evidence type="ECO:0000313" key="7">
    <source>
        <dbReference type="Proteomes" id="UP000029067"/>
    </source>
</evidence>
<dbReference type="STRING" id="1688.BCUN_0891"/>
<feature type="transmembrane region" description="Helical" evidence="5">
    <location>
        <begin position="56"/>
        <end position="77"/>
    </location>
</feature>
<evidence type="ECO:0000256" key="1">
    <source>
        <dbReference type="ARBA" id="ARBA00004141"/>
    </source>
</evidence>
<organism evidence="6 7">
    <name type="scientific">Bifidobacterium cuniculi</name>
    <dbReference type="NCBI Taxonomy" id="1688"/>
    <lineage>
        <taxon>Bacteria</taxon>
        <taxon>Bacillati</taxon>
        <taxon>Actinomycetota</taxon>
        <taxon>Actinomycetes</taxon>
        <taxon>Bifidobacteriales</taxon>
        <taxon>Bifidobacteriaceae</taxon>
        <taxon>Bifidobacterium</taxon>
    </lineage>
</organism>
<sequence length="263" mass="29477">MTGTDTTGTQADTGYRRNYFRWLWQQLHGWPIQNYMLWFFAFGFQLGLLVSQPFTWVSVVTFFATIVGTLCVLAINATKAVNGWLGIISSAGFIAIAIAAKNYLAVFEQVAYILTLDLPILLAVKSWNDDTKNHLRTFTPRLWAVAIAGTAVVWVLSAWGIGAWTDDPRPWIDGFSFSISLTAGIMCFLRYNNQFYWWLASAVAQLVLWAVTFAQGDASIAMAINSLIYLINDVLAFTTSAWFDRGRRKMGLKPLSELDEARG</sequence>
<evidence type="ECO:0000256" key="4">
    <source>
        <dbReference type="ARBA" id="ARBA00023136"/>
    </source>
</evidence>
<dbReference type="OrthoDB" id="9791248at2"/>
<dbReference type="AlphaFoldDB" id="A0A087AQ65"/>
<dbReference type="GO" id="GO:0034257">
    <property type="term" value="F:nicotinamide riboside transmembrane transporter activity"/>
    <property type="evidence" value="ECO:0007669"/>
    <property type="project" value="InterPro"/>
</dbReference>
<dbReference type="InterPro" id="IPR006419">
    <property type="entry name" value="NMN_transpt_PnuC"/>
</dbReference>
<comment type="subcellular location">
    <subcellularLocation>
        <location evidence="1">Membrane</location>
        <topology evidence="1">Multi-pass membrane protein</topology>
    </subcellularLocation>
</comment>
<feature type="transmembrane region" description="Helical" evidence="5">
    <location>
        <begin position="220"/>
        <end position="243"/>
    </location>
</feature>
<feature type="transmembrane region" description="Helical" evidence="5">
    <location>
        <begin position="196"/>
        <end position="214"/>
    </location>
</feature>
<keyword evidence="2 5" id="KW-0812">Transmembrane</keyword>
<dbReference type="Pfam" id="PF04973">
    <property type="entry name" value="NMN_transporter"/>
    <property type="match status" value="1"/>
</dbReference>
<name>A0A087AQ65_9BIFI</name>
<feature type="transmembrane region" description="Helical" evidence="5">
    <location>
        <begin position="110"/>
        <end position="128"/>
    </location>
</feature>
<dbReference type="eggNOG" id="COG3201">
    <property type="taxonomic scope" value="Bacteria"/>
</dbReference>
<proteinExistence type="predicted"/>
<dbReference type="GO" id="GO:0016020">
    <property type="term" value="C:membrane"/>
    <property type="evidence" value="ECO:0007669"/>
    <property type="project" value="UniProtKB-SubCell"/>
</dbReference>
<dbReference type="EMBL" id="JGYV01000017">
    <property type="protein sequence ID" value="KFI60915.1"/>
    <property type="molecule type" value="Genomic_DNA"/>
</dbReference>
<protein>
    <submittedName>
        <fullName evidence="6">Nicotinamide mononucleotide transporter</fullName>
    </submittedName>
</protein>
<keyword evidence="3 5" id="KW-1133">Transmembrane helix</keyword>
<evidence type="ECO:0000256" key="3">
    <source>
        <dbReference type="ARBA" id="ARBA00022989"/>
    </source>
</evidence>
<dbReference type="Proteomes" id="UP000029067">
    <property type="component" value="Unassembled WGS sequence"/>
</dbReference>
<dbReference type="NCBIfam" id="TIGR01528">
    <property type="entry name" value="NMN_trans_PnuC"/>
    <property type="match status" value="1"/>
</dbReference>
<evidence type="ECO:0000313" key="6">
    <source>
        <dbReference type="EMBL" id="KFI60915.1"/>
    </source>
</evidence>
<keyword evidence="4 5" id="KW-0472">Membrane</keyword>
<comment type="caution">
    <text evidence="6">The sequence shown here is derived from an EMBL/GenBank/DDBJ whole genome shotgun (WGS) entry which is preliminary data.</text>
</comment>
<evidence type="ECO:0000256" key="5">
    <source>
        <dbReference type="SAM" id="Phobius"/>
    </source>
</evidence>
<feature type="transmembrane region" description="Helical" evidence="5">
    <location>
        <begin position="171"/>
        <end position="189"/>
    </location>
</feature>
<feature type="transmembrane region" description="Helical" evidence="5">
    <location>
        <begin position="32"/>
        <end position="50"/>
    </location>
</feature>